<evidence type="ECO:0000256" key="4">
    <source>
        <dbReference type="ARBA" id="ARBA00022475"/>
    </source>
</evidence>
<dbReference type="InterPro" id="IPR036890">
    <property type="entry name" value="HATPase_C_sf"/>
</dbReference>
<dbReference type="InterPro" id="IPR019734">
    <property type="entry name" value="TPR_rpt"/>
</dbReference>
<evidence type="ECO:0000313" key="14">
    <source>
        <dbReference type="Proteomes" id="UP001497602"/>
    </source>
</evidence>
<dbReference type="SUPFAM" id="SSF47384">
    <property type="entry name" value="Homodimeric domain of signal transducing histidine kinase"/>
    <property type="match status" value="1"/>
</dbReference>
<feature type="repeat" description="TPR" evidence="10">
    <location>
        <begin position="152"/>
        <end position="185"/>
    </location>
</feature>
<keyword evidence="6 11" id="KW-0812">Transmembrane</keyword>
<keyword evidence="5" id="KW-0808">Transferase</keyword>
<dbReference type="SMART" id="SM00028">
    <property type="entry name" value="TPR"/>
    <property type="match status" value="2"/>
</dbReference>
<keyword evidence="10" id="KW-0802">TPR repeat</keyword>
<dbReference type="Pfam" id="PF13424">
    <property type="entry name" value="TPR_12"/>
    <property type="match status" value="1"/>
</dbReference>
<dbReference type="InterPro" id="IPR011990">
    <property type="entry name" value="TPR-like_helical_dom_sf"/>
</dbReference>
<sequence length="576" mass="67008">MTSYKTFLLLTFLCCYTLVFSQKKEGKYFFSFSKKVNQLKITDKDFTKTTHSFLKKEWDSVLIYSAKFLIKNIHKDATNYTHYMRGYSFMKKKLYKETLKEYNKIPPSFPFYYKITRNLGGIALEERKYQKAIFFFEKLNNLPDSVTDYNKSSVIHDLGISYFHLSNFKESEKYLSKAILLQEQAKDTLRLIGSYMDLANVYYEQYKDNIAIPYFEKAYQLSKKVTDYKIKRKASLNMAVVEENRKNFAKALKYRKEFEKWKDSLNNQYKIWSVAQFEKKLAITQKQKQIDLLATENKLKASQQKGLLTTLFLLLLLLILGIYFYFQKSKSHKIITSQKEKLNTLNQTKDKLFSIVSHDLRSSVNLLKISNKQLLSEIENRNYTVLDTLVTKNASIANNTYNLLENLLNWATMQTRQLYFHIESIDLYSVMQQVAFNYKPLLESKNLVLKNTIPPASFILADLDSLKIIIRNILDNAIKFSKPNTPIVTHIEDIDKTIYLTIEDNGIGMSSETVKELLKETDLLTKKKNKEEIGTGLGIQLCKSFAAKNLASFTIKSKKGIGTKIIIGFKKPNTHG</sequence>
<dbReference type="CDD" id="cd00075">
    <property type="entry name" value="HATPase"/>
    <property type="match status" value="1"/>
</dbReference>
<dbReference type="InterPro" id="IPR036097">
    <property type="entry name" value="HisK_dim/P_sf"/>
</dbReference>
<dbReference type="RefSeq" id="WP_348738173.1">
    <property type="nucleotide sequence ID" value="NZ_CAXJRC010000013.1"/>
</dbReference>
<evidence type="ECO:0000256" key="6">
    <source>
        <dbReference type="ARBA" id="ARBA00022692"/>
    </source>
</evidence>
<evidence type="ECO:0000256" key="1">
    <source>
        <dbReference type="ARBA" id="ARBA00000085"/>
    </source>
</evidence>
<proteinExistence type="predicted"/>
<comment type="catalytic activity">
    <reaction evidence="1">
        <text>ATP + protein L-histidine = ADP + protein N-phospho-L-histidine.</text>
        <dbReference type="EC" id="2.7.13.3"/>
    </reaction>
</comment>
<evidence type="ECO:0000256" key="7">
    <source>
        <dbReference type="ARBA" id="ARBA00022777"/>
    </source>
</evidence>
<dbReference type="PROSITE" id="PS50005">
    <property type="entry name" value="TPR"/>
    <property type="match status" value="1"/>
</dbReference>
<dbReference type="Gene3D" id="1.10.287.130">
    <property type="match status" value="1"/>
</dbReference>
<dbReference type="PANTHER" id="PTHR45453">
    <property type="entry name" value="PHOSPHATE REGULON SENSOR PROTEIN PHOR"/>
    <property type="match status" value="1"/>
</dbReference>
<keyword evidence="7" id="KW-0418">Kinase</keyword>
<gene>
    <name evidence="13" type="ORF">T190115A13A_210052</name>
</gene>
<keyword evidence="4" id="KW-1003">Cell membrane</keyword>
<evidence type="ECO:0000256" key="9">
    <source>
        <dbReference type="ARBA" id="ARBA00023136"/>
    </source>
</evidence>
<keyword evidence="14" id="KW-1185">Reference proteome</keyword>
<comment type="subcellular location">
    <subcellularLocation>
        <location evidence="2">Cell membrane</location>
        <topology evidence="2">Multi-pass membrane protein</topology>
    </subcellularLocation>
</comment>
<dbReference type="InterPro" id="IPR050351">
    <property type="entry name" value="BphY/WalK/GraS-like"/>
</dbReference>
<dbReference type="Gene3D" id="3.30.565.10">
    <property type="entry name" value="Histidine kinase-like ATPase, C-terminal domain"/>
    <property type="match status" value="1"/>
</dbReference>
<dbReference type="Pfam" id="PF02518">
    <property type="entry name" value="HATPase_c"/>
    <property type="match status" value="1"/>
</dbReference>
<dbReference type="EMBL" id="CAXJRC010000013">
    <property type="protein sequence ID" value="CAL2106398.1"/>
    <property type="molecule type" value="Genomic_DNA"/>
</dbReference>
<evidence type="ECO:0000256" key="2">
    <source>
        <dbReference type="ARBA" id="ARBA00004651"/>
    </source>
</evidence>
<feature type="transmembrane region" description="Helical" evidence="11">
    <location>
        <begin position="306"/>
        <end position="326"/>
    </location>
</feature>
<dbReference type="Proteomes" id="UP001497602">
    <property type="component" value="Unassembled WGS sequence"/>
</dbReference>
<keyword evidence="8 11" id="KW-1133">Transmembrane helix</keyword>
<name>A0ABM9PL51_9FLAO</name>
<accession>A0ABM9PL51</accession>
<feature type="domain" description="Histidine kinase" evidence="12">
    <location>
        <begin position="355"/>
        <end position="573"/>
    </location>
</feature>
<dbReference type="PROSITE" id="PS50109">
    <property type="entry name" value="HIS_KIN"/>
    <property type="match status" value="1"/>
</dbReference>
<dbReference type="SMART" id="SM00387">
    <property type="entry name" value="HATPase_c"/>
    <property type="match status" value="1"/>
</dbReference>
<comment type="caution">
    <text evidence="13">The sequence shown here is derived from an EMBL/GenBank/DDBJ whole genome shotgun (WGS) entry which is preliminary data.</text>
</comment>
<dbReference type="Gene3D" id="1.25.40.10">
    <property type="entry name" value="Tetratricopeptide repeat domain"/>
    <property type="match status" value="2"/>
</dbReference>
<evidence type="ECO:0000256" key="3">
    <source>
        <dbReference type="ARBA" id="ARBA00012438"/>
    </source>
</evidence>
<keyword evidence="9 11" id="KW-0472">Membrane</keyword>
<reference evidence="13 14" key="1">
    <citation type="submission" date="2024-05" db="EMBL/GenBank/DDBJ databases">
        <authorList>
            <person name="Duchaud E."/>
        </authorList>
    </citation>
    <scope>NUCLEOTIDE SEQUENCE [LARGE SCALE GENOMIC DNA]</scope>
    <source>
        <strain evidence="13">Ena-SAMPLE-TAB-13-05-2024-13:56:06:370-140305</strain>
    </source>
</reference>
<protein>
    <recommendedName>
        <fullName evidence="3">histidine kinase</fullName>
        <ecNumber evidence="3">2.7.13.3</ecNumber>
    </recommendedName>
</protein>
<evidence type="ECO:0000313" key="13">
    <source>
        <dbReference type="EMBL" id="CAL2106398.1"/>
    </source>
</evidence>
<dbReference type="InterPro" id="IPR003594">
    <property type="entry name" value="HATPase_dom"/>
</dbReference>
<evidence type="ECO:0000259" key="12">
    <source>
        <dbReference type="PROSITE" id="PS50109"/>
    </source>
</evidence>
<organism evidence="13 14">
    <name type="scientific">Tenacibaculum vairaonense</name>
    <dbReference type="NCBI Taxonomy" id="3137860"/>
    <lineage>
        <taxon>Bacteria</taxon>
        <taxon>Pseudomonadati</taxon>
        <taxon>Bacteroidota</taxon>
        <taxon>Flavobacteriia</taxon>
        <taxon>Flavobacteriales</taxon>
        <taxon>Flavobacteriaceae</taxon>
        <taxon>Tenacibaculum</taxon>
    </lineage>
</organism>
<dbReference type="PANTHER" id="PTHR45453:SF2">
    <property type="entry name" value="HISTIDINE KINASE"/>
    <property type="match status" value="1"/>
</dbReference>
<evidence type="ECO:0000256" key="10">
    <source>
        <dbReference type="PROSITE-ProRule" id="PRU00339"/>
    </source>
</evidence>
<evidence type="ECO:0000256" key="11">
    <source>
        <dbReference type="SAM" id="Phobius"/>
    </source>
</evidence>
<dbReference type="InterPro" id="IPR005467">
    <property type="entry name" value="His_kinase_dom"/>
</dbReference>
<dbReference type="SUPFAM" id="SSF48452">
    <property type="entry name" value="TPR-like"/>
    <property type="match status" value="1"/>
</dbReference>
<evidence type="ECO:0000256" key="5">
    <source>
        <dbReference type="ARBA" id="ARBA00022679"/>
    </source>
</evidence>
<dbReference type="EC" id="2.7.13.3" evidence="3"/>
<evidence type="ECO:0000256" key="8">
    <source>
        <dbReference type="ARBA" id="ARBA00022989"/>
    </source>
</evidence>
<dbReference type="SUPFAM" id="SSF55874">
    <property type="entry name" value="ATPase domain of HSP90 chaperone/DNA topoisomerase II/histidine kinase"/>
    <property type="match status" value="1"/>
</dbReference>